<dbReference type="Proteomes" id="UP000034810">
    <property type="component" value="Unassembled WGS sequence"/>
</dbReference>
<accession>A0A0G1C8T7</accession>
<dbReference type="AlphaFoldDB" id="A0A0G1C8T7"/>
<gene>
    <name evidence="1" type="ORF">UV58_C0013G0018</name>
</gene>
<organism evidence="1 2">
    <name type="scientific">Candidatus Wolfebacteria bacterium GW2011_GWC1_43_10</name>
    <dbReference type="NCBI Taxonomy" id="1619011"/>
    <lineage>
        <taxon>Bacteria</taxon>
        <taxon>Candidatus Wolfeibacteriota</taxon>
    </lineage>
</organism>
<evidence type="ECO:0000313" key="1">
    <source>
        <dbReference type="EMBL" id="KKS82075.1"/>
    </source>
</evidence>
<comment type="caution">
    <text evidence="1">The sequence shown here is derived from an EMBL/GenBank/DDBJ whole genome shotgun (WGS) entry which is preliminary data.</text>
</comment>
<dbReference type="EMBL" id="LCFA01000013">
    <property type="protein sequence ID" value="KKS82075.1"/>
    <property type="molecule type" value="Genomic_DNA"/>
</dbReference>
<proteinExistence type="predicted"/>
<reference evidence="1 2" key="1">
    <citation type="journal article" date="2015" name="Nature">
        <title>rRNA introns, odd ribosomes, and small enigmatic genomes across a large radiation of phyla.</title>
        <authorList>
            <person name="Brown C.T."/>
            <person name="Hug L.A."/>
            <person name="Thomas B.C."/>
            <person name="Sharon I."/>
            <person name="Castelle C.J."/>
            <person name="Singh A."/>
            <person name="Wilkins M.J."/>
            <person name="Williams K.H."/>
            <person name="Banfield J.F."/>
        </authorList>
    </citation>
    <scope>NUCLEOTIDE SEQUENCE [LARGE SCALE GENOMIC DNA]</scope>
</reference>
<sequence>MLLEDEKKFIRGMSRDEFIRALRYRAFKFDKRYETMPKSVEEIRMDMYRRGIKNTKNPRMRVFV</sequence>
<name>A0A0G1C8T7_9BACT</name>
<evidence type="ECO:0000313" key="2">
    <source>
        <dbReference type="Proteomes" id="UP000034810"/>
    </source>
</evidence>
<protein>
    <submittedName>
        <fullName evidence="1">Uncharacterized protein</fullName>
    </submittedName>
</protein>